<dbReference type="AlphaFoldDB" id="A0A4C1VVV5"/>
<name>A0A4C1VVV5_EUMVA</name>
<keyword evidence="2" id="KW-1185">Reference proteome</keyword>
<accession>A0A4C1VVV5</accession>
<dbReference type="STRING" id="151549.A0A4C1VVV5"/>
<comment type="caution">
    <text evidence="1">The sequence shown here is derived from an EMBL/GenBank/DDBJ whole genome shotgun (WGS) entry which is preliminary data.</text>
</comment>
<gene>
    <name evidence="1" type="ORF">EVAR_21955_1</name>
</gene>
<organism evidence="1 2">
    <name type="scientific">Eumeta variegata</name>
    <name type="common">Bagworm moth</name>
    <name type="synonym">Eumeta japonica</name>
    <dbReference type="NCBI Taxonomy" id="151549"/>
    <lineage>
        <taxon>Eukaryota</taxon>
        <taxon>Metazoa</taxon>
        <taxon>Ecdysozoa</taxon>
        <taxon>Arthropoda</taxon>
        <taxon>Hexapoda</taxon>
        <taxon>Insecta</taxon>
        <taxon>Pterygota</taxon>
        <taxon>Neoptera</taxon>
        <taxon>Endopterygota</taxon>
        <taxon>Lepidoptera</taxon>
        <taxon>Glossata</taxon>
        <taxon>Ditrysia</taxon>
        <taxon>Tineoidea</taxon>
        <taxon>Psychidae</taxon>
        <taxon>Oiketicinae</taxon>
        <taxon>Eumeta</taxon>
    </lineage>
</organism>
<evidence type="ECO:0000313" key="1">
    <source>
        <dbReference type="EMBL" id="GBP42680.1"/>
    </source>
</evidence>
<dbReference type="Proteomes" id="UP000299102">
    <property type="component" value="Unassembled WGS sequence"/>
</dbReference>
<dbReference type="EMBL" id="BGZK01000422">
    <property type="protein sequence ID" value="GBP42680.1"/>
    <property type="molecule type" value="Genomic_DNA"/>
</dbReference>
<sequence>MKSTEFSTAIKRKVFNTCILPCLTYGCETWSLTKHHRDMLSYCQRAMERSMMSIRKQDKIKYTTIRSKTQVTDILTKLDQLKWRWTGHTLRSNQEKWSKIVTDWYLRDGKRKRGRQHRRWEDELKLTAGPNWRRVARDRKQWKMLEEAFANRHTELRDIMY</sequence>
<protein>
    <submittedName>
        <fullName evidence="1">Uncharacterized transposon-derived protein F52C9.6</fullName>
    </submittedName>
</protein>
<dbReference type="PANTHER" id="PTHR47027">
    <property type="entry name" value="REVERSE TRANSCRIPTASE DOMAIN-CONTAINING PROTEIN"/>
    <property type="match status" value="1"/>
</dbReference>
<reference evidence="1 2" key="1">
    <citation type="journal article" date="2019" name="Commun. Biol.">
        <title>The bagworm genome reveals a unique fibroin gene that provides high tensile strength.</title>
        <authorList>
            <person name="Kono N."/>
            <person name="Nakamura H."/>
            <person name="Ohtoshi R."/>
            <person name="Tomita M."/>
            <person name="Numata K."/>
            <person name="Arakawa K."/>
        </authorList>
    </citation>
    <scope>NUCLEOTIDE SEQUENCE [LARGE SCALE GENOMIC DNA]</scope>
</reference>
<proteinExistence type="predicted"/>
<dbReference type="OrthoDB" id="407509at2759"/>
<dbReference type="PROSITE" id="PS51257">
    <property type="entry name" value="PROKAR_LIPOPROTEIN"/>
    <property type="match status" value="1"/>
</dbReference>
<evidence type="ECO:0000313" key="2">
    <source>
        <dbReference type="Proteomes" id="UP000299102"/>
    </source>
</evidence>
<dbReference type="PANTHER" id="PTHR47027:SF20">
    <property type="entry name" value="REVERSE TRANSCRIPTASE-LIKE PROTEIN WITH RNA-DIRECTED DNA POLYMERASE DOMAIN"/>
    <property type="match status" value="1"/>
</dbReference>